<keyword evidence="3" id="KW-0378">Hydrolase</keyword>
<dbReference type="InterPro" id="IPR043504">
    <property type="entry name" value="Peptidase_S1_PA_chymotrypsin"/>
</dbReference>
<protein>
    <submittedName>
        <fullName evidence="3">Trypsin-like serine protease</fullName>
        <ecNumber evidence="3">3.4.21.-</ecNumber>
    </submittedName>
</protein>
<evidence type="ECO:0000313" key="3">
    <source>
        <dbReference type="EMBL" id="MEJ4100273.1"/>
    </source>
</evidence>
<feature type="signal peptide" evidence="1">
    <location>
        <begin position="1"/>
        <end position="34"/>
    </location>
</feature>
<keyword evidence="1" id="KW-0732">Signal</keyword>
<accession>A0ABU8NZS5</accession>
<reference evidence="3 4" key="1">
    <citation type="submission" date="2024-02" db="EMBL/GenBank/DDBJ databases">
        <title>Whole genome sequencing and characterization of Corynebacterium isolated from the ocular surface of dry eye disease sufferers.</title>
        <authorList>
            <person name="Naqvi M."/>
        </authorList>
    </citation>
    <scope>NUCLEOTIDE SEQUENCE [LARGE SCALE GENOMIC DNA]</scope>
    <source>
        <strain evidence="3 4">PCRF</strain>
    </source>
</reference>
<comment type="caution">
    <text evidence="3">The sequence shown here is derived from an EMBL/GenBank/DDBJ whole genome shotgun (WGS) entry which is preliminary data.</text>
</comment>
<dbReference type="InterPro" id="IPR009003">
    <property type="entry name" value="Peptidase_S1_PA"/>
</dbReference>
<dbReference type="EC" id="3.4.21.-" evidence="3"/>
<dbReference type="Pfam" id="PF00089">
    <property type="entry name" value="Trypsin"/>
    <property type="match status" value="1"/>
</dbReference>
<dbReference type="InterPro" id="IPR001254">
    <property type="entry name" value="Trypsin_dom"/>
</dbReference>
<sequence length="216" mass="22015">MGLVLRRARGVRTAALAASLLAVTPMAAVAPAQAAPAIQQGEAIRGPNNSPCALSIVSATTAYTAMHCLEGGKVGDEITSRAGAGVIGRVSALGTDLPQGKQLDVAKIDLAPGVTVKGHVGAGDSARLKSGDPVQIKAPGNRGRGAIVDPNPKWYSIKNDGKFYSFIISADIQTFGGNSGGALLDAQDNLVGVLAGGNTRDRSYYTPINEIRALLG</sequence>
<dbReference type="GO" id="GO:0016787">
    <property type="term" value="F:hydrolase activity"/>
    <property type="evidence" value="ECO:0007669"/>
    <property type="project" value="UniProtKB-KW"/>
</dbReference>
<name>A0ABU8NZS5_9CORY</name>
<organism evidence="3 4">
    <name type="scientific">Corynebacterium mastitidis</name>
    <dbReference type="NCBI Taxonomy" id="161890"/>
    <lineage>
        <taxon>Bacteria</taxon>
        <taxon>Bacillati</taxon>
        <taxon>Actinomycetota</taxon>
        <taxon>Actinomycetes</taxon>
        <taxon>Mycobacteriales</taxon>
        <taxon>Corynebacteriaceae</taxon>
        <taxon>Corynebacterium</taxon>
    </lineage>
</organism>
<dbReference type="SUPFAM" id="SSF50494">
    <property type="entry name" value="Trypsin-like serine proteases"/>
    <property type="match status" value="1"/>
</dbReference>
<evidence type="ECO:0000256" key="1">
    <source>
        <dbReference type="SAM" id="SignalP"/>
    </source>
</evidence>
<evidence type="ECO:0000313" key="4">
    <source>
        <dbReference type="Proteomes" id="UP001359781"/>
    </source>
</evidence>
<dbReference type="RefSeq" id="WP_337890493.1">
    <property type="nucleotide sequence ID" value="NZ_JBAHVI010000007.1"/>
</dbReference>
<proteinExistence type="predicted"/>
<feature type="chain" id="PRO_5046120139" evidence="1">
    <location>
        <begin position="35"/>
        <end position="216"/>
    </location>
</feature>
<evidence type="ECO:0000259" key="2">
    <source>
        <dbReference type="Pfam" id="PF00089"/>
    </source>
</evidence>
<dbReference type="Proteomes" id="UP001359781">
    <property type="component" value="Unassembled WGS sequence"/>
</dbReference>
<gene>
    <name evidence="3" type="ORF">V5S96_07885</name>
</gene>
<dbReference type="Gene3D" id="2.40.10.10">
    <property type="entry name" value="Trypsin-like serine proteases"/>
    <property type="match status" value="1"/>
</dbReference>
<dbReference type="EMBL" id="JBAHVJ010000007">
    <property type="protein sequence ID" value="MEJ4100273.1"/>
    <property type="molecule type" value="Genomic_DNA"/>
</dbReference>
<feature type="domain" description="Peptidase S1" evidence="2">
    <location>
        <begin position="49"/>
        <end position="212"/>
    </location>
</feature>
<keyword evidence="4" id="KW-1185">Reference proteome</keyword>